<keyword evidence="2" id="KW-1185">Reference proteome</keyword>
<evidence type="ECO:0008006" key="3">
    <source>
        <dbReference type="Google" id="ProtNLM"/>
    </source>
</evidence>
<dbReference type="Proteomes" id="UP000831775">
    <property type="component" value="Chromosome"/>
</dbReference>
<protein>
    <recommendedName>
        <fullName evidence="3">Nudix hydrolase domain-containing protein</fullName>
    </recommendedName>
</protein>
<sequence length="128" mass="14162">MSVPEAWIPHRREDGELVGWIVPEGEGFVPIDLLGRPRSAEPVDWVAAEEVLEELGIGYLADIYAYRVSAEDWARVRIVEVSTDGVTVKEDDYGDVAADLPRYRLAFPADDGLRPLADAPGPVRGQFQ</sequence>
<accession>A0ABY4FYQ3</accession>
<evidence type="ECO:0000313" key="1">
    <source>
        <dbReference type="EMBL" id="UOQ61436.1"/>
    </source>
</evidence>
<reference evidence="1 2" key="1">
    <citation type="submission" date="2022-04" db="EMBL/GenBank/DDBJ databases">
        <title>Leucobacter sp. isolated from rhizosphere of onion.</title>
        <authorList>
            <person name="Won M."/>
            <person name="Lee C.-M."/>
            <person name="Woen H.-Y."/>
            <person name="Kwon S.-W."/>
        </authorList>
    </citation>
    <scope>NUCLEOTIDE SEQUENCE [LARGE SCALE GENOMIC DNA]</scope>
    <source>
        <strain evidence="1 2">H25R-14</strain>
    </source>
</reference>
<evidence type="ECO:0000313" key="2">
    <source>
        <dbReference type="Proteomes" id="UP000831775"/>
    </source>
</evidence>
<proteinExistence type="predicted"/>
<gene>
    <name evidence="1" type="ORF">MUN76_05550</name>
</gene>
<name>A0ABY4FYQ3_9MICO</name>
<organism evidence="1 2">
    <name type="scientific">Leucobacter rhizosphaerae</name>
    <dbReference type="NCBI Taxonomy" id="2932245"/>
    <lineage>
        <taxon>Bacteria</taxon>
        <taxon>Bacillati</taxon>
        <taxon>Actinomycetota</taxon>
        <taxon>Actinomycetes</taxon>
        <taxon>Micrococcales</taxon>
        <taxon>Microbacteriaceae</taxon>
        <taxon>Leucobacter</taxon>
    </lineage>
</organism>
<dbReference type="EMBL" id="CP095043">
    <property type="protein sequence ID" value="UOQ61436.1"/>
    <property type="molecule type" value="Genomic_DNA"/>
</dbReference>
<dbReference type="RefSeq" id="WP_244687892.1">
    <property type="nucleotide sequence ID" value="NZ_CP095043.1"/>
</dbReference>